<dbReference type="RefSeq" id="WP_231478677.1">
    <property type="nucleotide sequence ID" value="NZ_FOQZ01000003.1"/>
</dbReference>
<feature type="transmembrane region" description="Helical" evidence="7">
    <location>
        <begin position="95"/>
        <end position="112"/>
    </location>
</feature>
<feature type="transmembrane region" description="Helical" evidence="7">
    <location>
        <begin position="64"/>
        <end position="83"/>
    </location>
</feature>
<evidence type="ECO:0000256" key="3">
    <source>
        <dbReference type="ARBA" id="ARBA00022692"/>
    </source>
</evidence>
<comment type="subcellular location">
    <subcellularLocation>
        <location evidence="1">Membrane</location>
        <topology evidence="1">Multi-pass membrane protein</topology>
    </subcellularLocation>
</comment>
<feature type="transmembrane region" description="Helical" evidence="7">
    <location>
        <begin position="118"/>
        <end position="140"/>
    </location>
</feature>
<comment type="similarity">
    <text evidence="2">Belongs to the TspO/BZRP family.</text>
</comment>
<feature type="transmembrane region" description="Helical" evidence="7">
    <location>
        <begin position="188"/>
        <end position="208"/>
    </location>
</feature>
<protein>
    <recommendedName>
        <fullName evidence="10">Tryptophan-rich sensory protein</fullName>
    </recommendedName>
</protein>
<feature type="transmembrane region" description="Helical" evidence="7">
    <location>
        <begin position="215"/>
        <end position="234"/>
    </location>
</feature>
<evidence type="ECO:0000256" key="7">
    <source>
        <dbReference type="SAM" id="Phobius"/>
    </source>
</evidence>
<dbReference type="GO" id="GO:0016020">
    <property type="term" value="C:membrane"/>
    <property type="evidence" value="ECO:0007669"/>
    <property type="project" value="UniProtKB-SubCell"/>
</dbReference>
<dbReference type="Proteomes" id="UP000198702">
    <property type="component" value="Unassembled WGS sequence"/>
</dbReference>
<evidence type="ECO:0000256" key="5">
    <source>
        <dbReference type="ARBA" id="ARBA00023136"/>
    </source>
</evidence>
<feature type="region of interest" description="Disordered" evidence="6">
    <location>
        <begin position="270"/>
        <end position="294"/>
    </location>
</feature>
<proteinExistence type="inferred from homology"/>
<evidence type="ECO:0000256" key="2">
    <source>
        <dbReference type="ARBA" id="ARBA00007524"/>
    </source>
</evidence>
<feature type="transmembrane region" description="Helical" evidence="7">
    <location>
        <begin position="12"/>
        <end position="37"/>
    </location>
</feature>
<dbReference type="InterPro" id="IPR038330">
    <property type="entry name" value="TspO/MBR-related_sf"/>
</dbReference>
<feature type="transmembrane region" description="Helical" evidence="7">
    <location>
        <begin position="152"/>
        <end position="176"/>
    </location>
</feature>
<evidence type="ECO:0008006" key="10">
    <source>
        <dbReference type="Google" id="ProtNLM"/>
    </source>
</evidence>
<name>A0A7Z7GDF6_9MICO</name>
<evidence type="ECO:0000313" key="9">
    <source>
        <dbReference type="Proteomes" id="UP000198702"/>
    </source>
</evidence>
<feature type="compositionally biased region" description="Low complexity" evidence="6">
    <location>
        <begin position="281"/>
        <end position="294"/>
    </location>
</feature>
<sequence length="294" mass="31020">MPDDHRPPLPADLVRQIVVISAVSFMLVAALFGSGFFGGTDVSELQDGNLAADSTYLAPGSPAFSIWSLIYVLMIAYAVWQALPSQRARERQRYAGWWIALTAVLNGFWLLAAQYLNLLATVIAIVLLLIALAATIRVLVVRPPQRVSDVVFTDLTVGFHLGWVTLATVANVTAWLTADVAPASWGDAAVPVAIAVLVVVTVIGVALAYGTRGRLAPGLAAGWGLMWIGIARATDEPASMTIAVAAWIAAAVVVLAPIIMIVTGRPGRGEFDRRPDGDGVRTSARTAAGSGRAR</sequence>
<dbReference type="EMBL" id="FOQZ01000003">
    <property type="protein sequence ID" value="SFI57912.1"/>
    <property type="molecule type" value="Genomic_DNA"/>
</dbReference>
<dbReference type="InterPro" id="IPR004307">
    <property type="entry name" value="TspO_MBR"/>
</dbReference>
<evidence type="ECO:0000256" key="4">
    <source>
        <dbReference type="ARBA" id="ARBA00022989"/>
    </source>
</evidence>
<dbReference type="Gene3D" id="1.20.1260.100">
    <property type="entry name" value="TspO/MBR protein"/>
    <property type="match status" value="1"/>
</dbReference>
<evidence type="ECO:0000256" key="6">
    <source>
        <dbReference type="SAM" id="MobiDB-lite"/>
    </source>
</evidence>
<evidence type="ECO:0000256" key="1">
    <source>
        <dbReference type="ARBA" id="ARBA00004141"/>
    </source>
</evidence>
<keyword evidence="5 7" id="KW-0472">Membrane</keyword>
<comment type="caution">
    <text evidence="8">The sequence shown here is derived from an EMBL/GenBank/DDBJ whole genome shotgun (WGS) entry which is preliminary data.</text>
</comment>
<evidence type="ECO:0000313" key="8">
    <source>
        <dbReference type="EMBL" id="SFI57912.1"/>
    </source>
</evidence>
<accession>A0A7Z7GDF6</accession>
<dbReference type="AlphaFoldDB" id="A0A7Z7GDF6"/>
<reference evidence="8 9" key="1">
    <citation type="submission" date="2016-10" db="EMBL/GenBank/DDBJ databases">
        <authorList>
            <person name="Varghese N."/>
            <person name="Submissions S."/>
        </authorList>
    </citation>
    <scope>NUCLEOTIDE SEQUENCE [LARGE SCALE GENOMIC DNA]</scope>
    <source>
        <strain evidence="8 9">UNC380MFSha3.1</strain>
    </source>
</reference>
<organism evidence="8 9">
    <name type="scientific">Microbacterium saccharophilum</name>
    <dbReference type="NCBI Taxonomy" id="1213358"/>
    <lineage>
        <taxon>Bacteria</taxon>
        <taxon>Bacillati</taxon>
        <taxon>Actinomycetota</taxon>
        <taxon>Actinomycetes</taxon>
        <taxon>Micrococcales</taxon>
        <taxon>Microbacteriaceae</taxon>
        <taxon>Microbacterium</taxon>
    </lineage>
</organism>
<keyword evidence="3 7" id="KW-0812">Transmembrane</keyword>
<gene>
    <name evidence="8" type="ORF">SAMN04487751_2216</name>
</gene>
<feature type="compositionally biased region" description="Basic and acidic residues" evidence="6">
    <location>
        <begin position="270"/>
        <end position="279"/>
    </location>
</feature>
<dbReference type="Pfam" id="PF03073">
    <property type="entry name" value="TspO_MBR"/>
    <property type="match status" value="1"/>
</dbReference>
<keyword evidence="4 7" id="KW-1133">Transmembrane helix</keyword>
<feature type="transmembrane region" description="Helical" evidence="7">
    <location>
        <begin position="240"/>
        <end position="264"/>
    </location>
</feature>